<name>A0A9P1JZB6_9PROT</name>
<gene>
    <name evidence="5" type="ORF">AZOBR_p330078</name>
</gene>
<keyword evidence="3" id="KW-0804">Transcription</keyword>
<keyword evidence="1" id="KW-0805">Transcription regulation</keyword>
<evidence type="ECO:0000313" key="6">
    <source>
        <dbReference type="Proteomes" id="UP000007319"/>
    </source>
</evidence>
<dbReference type="SUPFAM" id="SSF48008">
    <property type="entry name" value="GntR ligand-binding domain-like"/>
    <property type="match status" value="1"/>
</dbReference>
<dbReference type="InterPro" id="IPR008920">
    <property type="entry name" value="TF_FadR/GntR_C"/>
</dbReference>
<dbReference type="SUPFAM" id="SSF46785">
    <property type="entry name" value="Winged helix' DNA-binding domain"/>
    <property type="match status" value="1"/>
</dbReference>
<protein>
    <submittedName>
        <fullName evidence="5">DNA-binding transcriptional regulator,GntR family</fullName>
    </submittedName>
</protein>
<evidence type="ECO:0000256" key="1">
    <source>
        <dbReference type="ARBA" id="ARBA00023015"/>
    </source>
</evidence>
<evidence type="ECO:0000256" key="3">
    <source>
        <dbReference type="ARBA" id="ARBA00023163"/>
    </source>
</evidence>
<dbReference type="KEGG" id="abs:AZOBR_p330078"/>
<evidence type="ECO:0000256" key="2">
    <source>
        <dbReference type="ARBA" id="ARBA00023125"/>
    </source>
</evidence>
<dbReference type="AlphaFoldDB" id="A0A9P1JZB6"/>
<dbReference type="InterPro" id="IPR000524">
    <property type="entry name" value="Tscrpt_reg_HTH_GntR"/>
</dbReference>
<dbReference type="Gene3D" id="1.20.120.530">
    <property type="entry name" value="GntR ligand-binding domain-like"/>
    <property type="match status" value="1"/>
</dbReference>
<evidence type="ECO:0000259" key="4">
    <source>
        <dbReference type="PROSITE" id="PS50949"/>
    </source>
</evidence>
<dbReference type="EMBL" id="HE577330">
    <property type="protein sequence ID" value="CCD02677.1"/>
    <property type="molecule type" value="Genomic_DNA"/>
</dbReference>
<dbReference type="Pfam" id="PF07729">
    <property type="entry name" value="FCD"/>
    <property type="match status" value="1"/>
</dbReference>
<evidence type="ECO:0000313" key="5">
    <source>
        <dbReference type="EMBL" id="CCD02677.1"/>
    </source>
</evidence>
<dbReference type="PROSITE" id="PS50949">
    <property type="entry name" value="HTH_GNTR"/>
    <property type="match status" value="1"/>
</dbReference>
<geneLocation type="plasmid" evidence="5 6">
    <name>AZOBR_p3</name>
</geneLocation>
<dbReference type="GO" id="GO:0003700">
    <property type="term" value="F:DNA-binding transcription factor activity"/>
    <property type="evidence" value="ECO:0007669"/>
    <property type="project" value="InterPro"/>
</dbReference>
<sequence>MIAQTGLTCAHLHVMMMHHASDDRQRREGRRMSGFDLTLLEHDNLGGTIYQKLCEALMKGAFKPNDRLKIRDLADRLGTSVTPVRDAILRLVQDQALMLRSPRDIRVPMLTRATYLEIRDIRVNLEGLAAARAAVQATPAQIAALDALLKRNEEAMAAGNTALATELNQIFHFTVSEIADMPVLGDILRRLWLQMGPLIADVYGGAGRTMIDHHYPLMDAIRSHDGPAAARAIQADILLASGPILERIDGVHPEALAV</sequence>
<dbReference type="GO" id="GO:0003677">
    <property type="term" value="F:DNA binding"/>
    <property type="evidence" value="ECO:0007669"/>
    <property type="project" value="UniProtKB-KW"/>
</dbReference>
<dbReference type="InterPro" id="IPR011711">
    <property type="entry name" value="GntR_C"/>
</dbReference>
<reference evidence="5 6" key="1">
    <citation type="journal article" date="2011" name="PLoS Genet.">
        <title>Azospirillum genomes reveal transition of bacteria from aquatic to terrestrial environments.</title>
        <authorList>
            <person name="Wisniewski-Dye F."/>
            <person name="Borziak K."/>
            <person name="Khalsa-Moyers G."/>
            <person name="Alexandre G."/>
            <person name="Sukharnikov L.O."/>
            <person name="Wuichet K."/>
            <person name="Hurst G.B."/>
            <person name="McDonald W.H."/>
            <person name="Robertson J.S."/>
            <person name="Barbe V."/>
            <person name="Calteau A."/>
            <person name="Rouy Z."/>
            <person name="Mangenot S."/>
            <person name="Prigent-Combaret C."/>
            <person name="Normand P."/>
            <person name="Boyer M."/>
            <person name="Siguier P."/>
            <person name="Dessaux Y."/>
            <person name="Elmerich C."/>
            <person name="Condemine G."/>
            <person name="Krishnen G."/>
            <person name="Kennedy I."/>
            <person name="Paterson A.H."/>
            <person name="Gonzalez V."/>
            <person name="Mavingui P."/>
            <person name="Zhulin I.B."/>
        </authorList>
    </citation>
    <scope>NUCLEOTIDE SEQUENCE [LARGE SCALE GENOMIC DNA]</scope>
    <source>
        <strain evidence="5 6">Sp245</strain>
    </source>
</reference>
<accession>A0A9P1JZB6</accession>
<keyword evidence="2 5" id="KW-0238">DNA-binding</keyword>
<dbReference type="Pfam" id="PF00392">
    <property type="entry name" value="GntR"/>
    <property type="match status" value="1"/>
</dbReference>
<dbReference type="InterPro" id="IPR036390">
    <property type="entry name" value="WH_DNA-bd_sf"/>
</dbReference>
<proteinExistence type="predicted"/>
<dbReference type="PANTHER" id="PTHR43537:SF39">
    <property type="entry name" value="HTH-TYPE TRANSCRIPTIONAL REGULATOR MCBR"/>
    <property type="match status" value="1"/>
</dbReference>
<dbReference type="PANTHER" id="PTHR43537">
    <property type="entry name" value="TRANSCRIPTIONAL REGULATOR, GNTR FAMILY"/>
    <property type="match status" value="1"/>
</dbReference>
<dbReference type="Gene3D" id="1.10.10.10">
    <property type="entry name" value="Winged helix-like DNA-binding domain superfamily/Winged helix DNA-binding domain"/>
    <property type="match status" value="1"/>
</dbReference>
<dbReference type="Proteomes" id="UP000007319">
    <property type="component" value="Plasmid AZOBR_p3"/>
</dbReference>
<feature type="domain" description="HTH gntR-type" evidence="4">
    <location>
        <begin position="43"/>
        <end position="110"/>
    </location>
</feature>
<dbReference type="SMART" id="SM00345">
    <property type="entry name" value="HTH_GNTR"/>
    <property type="match status" value="1"/>
</dbReference>
<organism evidence="5 6">
    <name type="scientific">Azospirillum baldaniorum</name>
    <dbReference type="NCBI Taxonomy" id="1064539"/>
    <lineage>
        <taxon>Bacteria</taxon>
        <taxon>Pseudomonadati</taxon>
        <taxon>Pseudomonadota</taxon>
        <taxon>Alphaproteobacteria</taxon>
        <taxon>Rhodospirillales</taxon>
        <taxon>Azospirillaceae</taxon>
        <taxon>Azospirillum</taxon>
    </lineage>
</organism>
<keyword evidence="5" id="KW-0614">Plasmid</keyword>
<dbReference type="SMART" id="SM00895">
    <property type="entry name" value="FCD"/>
    <property type="match status" value="1"/>
</dbReference>
<keyword evidence="6" id="KW-1185">Reference proteome</keyword>
<dbReference type="InterPro" id="IPR036388">
    <property type="entry name" value="WH-like_DNA-bd_sf"/>
</dbReference>